<sequence>MPALGAVATAAGKAVAERAVREWLTARGSGAERNADLKDLIRTGFPDRFVRRSFERQLAEIADGVERRLAVLVEQEYAGLTENDRAAALQEAVAVLRAADLSDRVLLAADLDPVRLAEDVRAGLPDPARQLGGAGARLYGVLLDECLDCLARIIPPRNMAEAKTLALAGEEVLLLRLPGDLGGLSEARAAATVRACWLVNGQEALAKLTALRHIRKVKHLSVLSDLPDGLRFLRSMAPLSALYVYSFDRGDPEDPAFQPELEELVIHAYPECSLDPAPLGRLPRLRSLVMDGLERGGGLAFLDVLPRLTELTLFGLDGVRDFTPVARHTDLRVLRLYGAEQLRDPAFLARFPALETLGFGASGGTIDQRAVTEGWPRLSGVELHGFRDVDDLGPLNALTLTWLRLSGMPKAADISPLARQRGLPWVHLEQTAVTDLGPLRGLPSLETLALSGSPVADLAPLAGLKALRTSICRRRPPSSTSPSSPAAGTSTSTSTPGRSSATPTCRTAPCASVVPDPAGPGRDRAGRAPPDRRRVERLPEPGNEDERKCQEQVMVRAAAAGHDLGHDSGSDDRRTDQVLRQAPGVGGSRPGDPPRRGVRLPRPERRGQDDHHPAPARRDPAHPRPGERAGHGPARSRGPRAGRIPPR</sequence>
<protein>
    <recommendedName>
        <fullName evidence="2">NACHT N-terminal Helical domain-containing protein</fullName>
    </recommendedName>
</protein>
<gene>
    <name evidence="3" type="ORF">GCM10010466_06810</name>
</gene>
<evidence type="ECO:0000313" key="4">
    <source>
        <dbReference type="Proteomes" id="UP001500320"/>
    </source>
</evidence>
<organism evidence="3 4">
    <name type="scientific">Planomonospora alba</name>
    <dbReference type="NCBI Taxonomy" id="161354"/>
    <lineage>
        <taxon>Bacteria</taxon>
        <taxon>Bacillati</taxon>
        <taxon>Actinomycetota</taxon>
        <taxon>Actinomycetes</taxon>
        <taxon>Streptosporangiales</taxon>
        <taxon>Streptosporangiaceae</taxon>
        <taxon>Planomonospora</taxon>
    </lineage>
</organism>
<dbReference type="SUPFAM" id="SSF52058">
    <property type="entry name" value="L domain-like"/>
    <property type="match status" value="1"/>
</dbReference>
<accession>A0ABP6MLE0</accession>
<dbReference type="InterPro" id="IPR032675">
    <property type="entry name" value="LRR_dom_sf"/>
</dbReference>
<name>A0ABP6MLE0_9ACTN</name>
<feature type="compositionally biased region" description="Basic and acidic residues" evidence="1">
    <location>
        <begin position="521"/>
        <end position="550"/>
    </location>
</feature>
<evidence type="ECO:0000256" key="1">
    <source>
        <dbReference type="SAM" id="MobiDB-lite"/>
    </source>
</evidence>
<feature type="compositionally biased region" description="Low complexity" evidence="1">
    <location>
        <begin position="631"/>
        <end position="647"/>
    </location>
</feature>
<keyword evidence="4" id="KW-1185">Reference proteome</keyword>
<reference evidence="4" key="1">
    <citation type="journal article" date="2019" name="Int. J. Syst. Evol. Microbiol.">
        <title>The Global Catalogue of Microorganisms (GCM) 10K type strain sequencing project: providing services to taxonomists for standard genome sequencing and annotation.</title>
        <authorList>
            <consortium name="The Broad Institute Genomics Platform"/>
            <consortium name="The Broad Institute Genome Sequencing Center for Infectious Disease"/>
            <person name="Wu L."/>
            <person name="Ma J."/>
        </authorList>
    </citation>
    <scope>NUCLEOTIDE SEQUENCE [LARGE SCALE GENOMIC DNA]</scope>
    <source>
        <strain evidence="4">JCM 9373</strain>
    </source>
</reference>
<dbReference type="Proteomes" id="UP001500320">
    <property type="component" value="Unassembled WGS sequence"/>
</dbReference>
<dbReference type="Gene3D" id="3.80.10.10">
    <property type="entry name" value="Ribonuclease Inhibitor"/>
    <property type="match status" value="1"/>
</dbReference>
<feature type="region of interest" description="Disordered" evidence="1">
    <location>
        <begin position="473"/>
        <end position="647"/>
    </location>
</feature>
<feature type="compositionally biased region" description="Basic and acidic residues" evidence="1">
    <location>
        <begin position="563"/>
        <end position="577"/>
    </location>
</feature>
<evidence type="ECO:0000313" key="3">
    <source>
        <dbReference type="EMBL" id="GAA3118512.1"/>
    </source>
</evidence>
<proteinExistence type="predicted"/>
<dbReference type="Pfam" id="PF22733">
    <property type="entry name" value="NNH1"/>
    <property type="match status" value="1"/>
</dbReference>
<feature type="compositionally biased region" description="Low complexity" evidence="1">
    <location>
        <begin position="477"/>
        <end position="504"/>
    </location>
</feature>
<dbReference type="EMBL" id="BAAAUT010000004">
    <property type="protein sequence ID" value="GAA3118512.1"/>
    <property type="molecule type" value="Genomic_DNA"/>
</dbReference>
<comment type="caution">
    <text evidence="3">The sequence shown here is derived from an EMBL/GenBank/DDBJ whole genome shotgun (WGS) entry which is preliminary data.</text>
</comment>
<feature type="domain" description="NACHT N-terminal Helical" evidence="2">
    <location>
        <begin position="9"/>
        <end position="165"/>
    </location>
</feature>
<evidence type="ECO:0000259" key="2">
    <source>
        <dbReference type="Pfam" id="PF22733"/>
    </source>
</evidence>
<feature type="compositionally biased region" description="Basic and acidic residues" evidence="1">
    <location>
        <begin position="601"/>
        <end position="630"/>
    </location>
</feature>
<dbReference type="InterPro" id="IPR054547">
    <property type="entry name" value="NNH1"/>
</dbReference>